<feature type="region of interest" description="Disordered" evidence="1">
    <location>
        <begin position="410"/>
        <end position="433"/>
    </location>
</feature>
<dbReference type="Pfam" id="PF13204">
    <property type="entry name" value="Apiosidase"/>
    <property type="match status" value="1"/>
</dbReference>
<dbReference type="InterPro" id="IPR017853">
    <property type="entry name" value="GH"/>
</dbReference>
<dbReference type="SUPFAM" id="SSF51445">
    <property type="entry name" value="(Trans)glycosidases"/>
    <property type="match status" value="1"/>
</dbReference>
<evidence type="ECO:0000259" key="3">
    <source>
        <dbReference type="Pfam" id="PF12904"/>
    </source>
</evidence>
<name>A0AAU8ASM9_9RHOB</name>
<keyword evidence="5" id="KW-0614">Plasmid</keyword>
<dbReference type="InterPro" id="IPR024749">
    <property type="entry name" value="Collagen-bd_put"/>
</dbReference>
<feature type="domain" description="Putative collagen-binding" evidence="3">
    <location>
        <begin position="368"/>
        <end position="443"/>
    </location>
</feature>
<evidence type="ECO:0000256" key="2">
    <source>
        <dbReference type="SAM" id="SignalP"/>
    </source>
</evidence>
<keyword evidence="2" id="KW-0732">Signal</keyword>
<gene>
    <name evidence="5" type="ORF">PVT71_27540</name>
</gene>
<reference evidence="5" key="1">
    <citation type="submission" date="2023-02" db="EMBL/GenBank/DDBJ databases">
        <title>Description and genomic characterization of Salipiger bruguierae sp. nov., isolated from the sediment of mangrove plant Bruguiera sexangula.</title>
        <authorList>
            <person name="Long M."/>
        </authorList>
    </citation>
    <scope>NUCLEOTIDE SEQUENCE</scope>
    <source>
        <strain evidence="5">H15</strain>
        <plasmid evidence="5">unnamed4</plasmid>
    </source>
</reference>
<proteinExistence type="predicted"/>
<organism evidence="5">
    <name type="scientific">Alloyangia sp. H15</name>
    <dbReference type="NCBI Taxonomy" id="3029062"/>
    <lineage>
        <taxon>Bacteria</taxon>
        <taxon>Pseudomonadati</taxon>
        <taxon>Pseudomonadota</taxon>
        <taxon>Alphaproteobacteria</taxon>
        <taxon>Rhodobacterales</taxon>
        <taxon>Roseobacteraceae</taxon>
        <taxon>Alloyangia</taxon>
    </lineage>
</organism>
<dbReference type="Gene3D" id="3.20.20.80">
    <property type="entry name" value="Glycosidases"/>
    <property type="match status" value="1"/>
</dbReference>
<dbReference type="PANTHER" id="PTHR37836">
    <property type="entry name" value="LMO1036 PROTEIN"/>
    <property type="match status" value="1"/>
</dbReference>
<sequence length="454" mass="48901">MWGRWGCALLLVLAGLVAAHDTQAADPAGKGPAAFPLAVSGDGSHLVDRDGLPFLVNGDTAWSLIAELTLEQAEVYLQDRKARGFNALLVNLIEHEFSTNAPANAEGVAPFELPGRFDMPDPAYFAHAHAVLQRARDLGFLVFLAPAYVGVNGGSQGWWQEMTEAGPERLAGYAGYLARTFGDLDNIVWTHGGDWDVPDKTLVTAMAEAIDAAQPGALQTVHSNRDTVTAAFWRGAPWLDLDTAYTYGDTGDKVEEHLAGGFGLPVVLIESRYENERDATPRSLRKAAYGAIMAGAAGQVFGNNPIWHFTRQGLFAAPRDWREELSSPGSVSMTHLREFFEAIPWWTLRSDAETALCGAPNVLAEVDCAAAPDGRLAVVYSPRVQPLHLAPAPLAKVPFCAHWVDPRSGTSQTAMPPALPGPQGFDLPPPETADDDEDWLLLLLACEDDPFAKG</sequence>
<accession>A0AAU8ASM9</accession>
<dbReference type="EMBL" id="CP123389">
    <property type="protein sequence ID" value="XCC97660.1"/>
    <property type="molecule type" value="Genomic_DNA"/>
</dbReference>
<dbReference type="Pfam" id="PF12904">
    <property type="entry name" value="Collagen_bind_2"/>
    <property type="match status" value="1"/>
</dbReference>
<evidence type="ECO:0000256" key="1">
    <source>
        <dbReference type="SAM" id="MobiDB-lite"/>
    </source>
</evidence>
<dbReference type="PANTHER" id="PTHR37836:SF2">
    <property type="entry name" value="DUF4038 DOMAIN-CONTAINING PROTEIN"/>
    <property type="match status" value="1"/>
</dbReference>
<evidence type="ECO:0000313" key="5">
    <source>
        <dbReference type="EMBL" id="XCC97660.1"/>
    </source>
</evidence>
<geneLocation type="plasmid" evidence="5">
    <name>unnamed4</name>
</geneLocation>
<dbReference type="AlphaFoldDB" id="A0AAU8ASM9"/>
<feature type="domain" description="Apiosidase-like catalytic" evidence="4">
    <location>
        <begin position="42"/>
        <end position="347"/>
    </location>
</feature>
<feature type="signal peptide" evidence="2">
    <location>
        <begin position="1"/>
        <end position="24"/>
    </location>
</feature>
<dbReference type="RefSeq" id="WP_353476550.1">
    <property type="nucleotide sequence ID" value="NZ_CP123389.1"/>
</dbReference>
<evidence type="ECO:0000259" key="4">
    <source>
        <dbReference type="Pfam" id="PF13204"/>
    </source>
</evidence>
<protein>
    <submittedName>
        <fullName evidence="5">DUF4038 domain-containing protein</fullName>
    </submittedName>
</protein>
<dbReference type="InterPro" id="IPR025277">
    <property type="entry name" value="Apiosidase-like_cat_dom"/>
</dbReference>
<feature type="chain" id="PRO_5043582911" evidence="2">
    <location>
        <begin position="25"/>
        <end position="454"/>
    </location>
</feature>